<gene>
    <name evidence="2" type="ORF">INT47_002624</name>
</gene>
<name>A0A8H7R6X7_9FUNG</name>
<dbReference type="InterPro" id="IPR016137">
    <property type="entry name" value="RGS"/>
</dbReference>
<dbReference type="Proteomes" id="UP000603453">
    <property type="component" value="Unassembled WGS sequence"/>
</dbReference>
<dbReference type="Pfam" id="PF00615">
    <property type="entry name" value="RGS"/>
    <property type="match status" value="1"/>
</dbReference>
<sequence length="197" mass="22953">MVVFSDIVHGFGSVFETPDGLTLEMVLSDKTSSPFSLFDFSEYLKQTYCNENLMFYQAVMDYKERCSAYFDEEFDYKHQPEDSKEILLFETLKNKFEIILQTFILTDATQEINIPYEIRHQLLSSYQRQQCYHPDLLDPACNAVIELLRISAFIPFATDPSRLKKKSLLKRITTSLKSRYPLASLDSPPMSPKPTWQ</sequence>
<dbReference type="CDD" id="cd07440">
    <property type="entry name" value="RGS"/>
    <property type="match status" value="1"/>
</dbReference>
<evidence type="ECO:0000313" key="3">
    <source>
        <dbReference type="Proteomes" id="UP000603453"/>
    </source>
</evidence>
<dbReference type="PANTHER" id="PTHR10845:SF267">
    <property type="entry name" value="REGULATOR OF G PROTEIN SIGNALING DOMAIN PROTEIN (AFU_ORTHOLOGUE AFUA_6G06860)"/>
    <property type="match status" value="1"/>
</dbReference>
<dbReference type="InterPro" id="IPR036305">
    <property type="entry name" value="RGS_sf"/>
</dbReference>
<evidence type="ECO:0000259" key="1">
    <source>
        <dbReference type="PROSITE" id="PS50132"/>
    </source>
</evidence>
<dbReference type="PANTHER" id="PTHR10845">
    <property type="entry name" value="REGULATOR OF G PROTEIN SIGNALING"/>
    <property type="match status" value="1"/>
</dbReference>
<dbReference type="SUPFAM" id="SSF48097">
    <property type="entry name" value="Regulator of G-protein signaling, RGS"/>
    <property type="match status" value="1"/>
</dbReference>
<accession>A0A8H7R6X7</accession>
<reference evidence="2" key="1">
    <citation type="submission" date="2020-12" db="EMBL/GenBank/DDBJ databases">
        <title>Metabolic potential, ecology and presence of endohyphal bacteria is reflected in genomic diversity of Mucoromycotina.</title>
        <authorList>
            <person name="Muszewska A."/>
            <person name="Okrasinska A."/>
            <person name="Steczkiewicz K."/>
            <person name="Drgas O."/>
            <person name="Orlowska M."/>
            <person name="Perlinska-Lenart U."/>
            <person name="Aleksandrzak-Piekarczyk T."/>
            <person name="Szatraj K."/>
            <person name="Zielenkiewicz U."/>
            <person name="Pilsyk S."/>
            <person name="Malc E."/>
            <person name="Mieczkowski P."/>
            <person name="Kruszewska J.S."/>
            <person name="Biernat P."/>
            <person name="Pawlowska J."/>
        </authorList>
    </citation>
    <scope>NUCLEOTIDE SEQUENCE</scope>
    <source>
        <strain evidence="2">WA0000017839</strain>
    </source>
</reference>
<dbReference type="PROSITE" id="PS50132">
    <property type="entry name" value="RGS"/>
    <property type="match status" value="1"/>
</dbReference>
<comment type="caution">
    <text evidence="2">The sequence shown here is derived from an EMBL/GenBank/DDBJ whole genome shotgun (WGS) entry which is preliminary data.</text>
</comment>
<organism evidence="2 3">
    <name type="scientific">Mucor saturninus</name>
    <dbReference type="NCBI Taxonomy" id="64648"/>
    <lineage>
        <taxon>Eukaryota</taxon>
        <taxon>Fungi</taxon>
        <taxon>Fungi incertae sedis</taxon>
        <taxon>Mucoromycota</taxon>
        <taxon>Mucoromycotina</taxon>
        <taxon>Mucoromycetes</taxon>
        <taxon>Mucorales</taxon>
        <taxon>Mucorineae</taxon>
        <taxon>Mucoraceae</taxon>
        <taxon>Mucor</taxon>
    </lineage>
</organism>
<dbReference type="InterPro" id="IPR044926">
    <property type="entry name" value="RGS_subdomain_2"/>
</dbReference>
<evidence type="ECO:0000313" key="2">
    <source>
        <dbReference type="EMBL" id="KAG2205000.1"/>
    </source>
</evidence>
<feature type="domain" description="RGS" evidence="1">
    <location>
        <begin position="40"/>
        <end position="156"/>
    </location>
</feature>
<dbReference type="Gene3D" id="1.10.167.10">
    <property type="entry name" value="Regulator of G-protein Signalling 4, domain 2"/>
    <property type="match status" value="1"/>
</dbReference>
<proteinExistence type="predicted"/>
<dbReference type="AlphaFoldDB" id="A0A8H7R6X7"/>
<dbReference type="OrthoDB" id="10266999at2759"/>
<keyword evidence="3" id="KW-1185">Reference proteome</keyword>
<protein>
    <recommendedName>
        <fullName evidence="1">RGS domain-containing protein</fullName>
    </recommendedName>
</protein>
<dbReference type="SMART" id="SM00315">
    <property type="entry name" value="RGS"/>
    <property type="match status" value="1"/>
</dbReference>
<dbReference type="EMBL" id="JAEPRD010000040">
    <property type="protein sequence ID" value="KAG2205000.1"/>
    <property type="molecule type" value="Genomic_DNA"/>
</dbReference>